<reference evidence="6" key="1">
    <citation type="journal article" date="2017" name="Nat. Ecol. Evol.">
        <title>Genome expansion and lineage-specific genetic innovations in the forest pathogenic fungi Armillaria.</title>
        <authorList>
            <person name="Sipos G."/>
            <person name="Prasanna A.N."/>
            <person name="Walter M.C."/>
            <person name="O'Connor E."/>
            <person name="Balint B."/>
            <person name="Krizsan K."/>
            <person name="Kiss B."/>
            <person name="Hess J."/>
            <person name="Varga T."/>
            <person name="Slot J."/>
            <person name="Riley R."/>
            <person name="Boka B."/>
            <person name="Rigling D."/>
            <person name="Barry K."/>
            <person name="Lee J."/>
            <person name="Mihaltcheva S."/>
            <person name="LaButti K."/>
            <person name="Lipzen A."/>
            <person name="Waldron R."/>
            <person name="Moloney N.M."/>
            <person name="Sperisen C."/>
            <person name="Kredics L."/>
            <person name="Vagvoelgyi C."/>
            <person name="Patrignani A."/>
            <person name="Fitzpatrick D."/>
            <person name="Nagy I."/>
            <person name="Doyle S."/>
            <person name="Anderson J.B."/>
            <person name="Grigoriev I.V."/>
            <person name="Gueldener U."/>
            <person name="Muensterkoetter M."/>
            <person name="Nagy L.G."/>
        </authorList>
    </citation>
    <scope>NUCLEOTIDE SEQUENCE [LARGE SCALE GENOMIC DNA]</scope>
    <source>
        <strain evidence="6">28-4</strain>
    </source>
</reference>
<evidence type="ECO:0000256" key="2">
    <source>
        <dbReference type="ARBA" id="ARBA00023295"/>
    </source>
</evidence>
<evidence type="ECO:0000256" key="3">
    <source>
        <dbReference type="SAM" id="SignalP"/>
    </source>
</evidence>
<name>A0A2H3BRW0_9AGAR</name>
<keyword evidence="3" id="KW-0732">Signal</keyword>
<gene>
    <name evidence="5" type="ORF">ARMSODRAFT_891270</name>
</gene>
<dbReference type="STRING" id="1076256.A0A2H3BRW0"/>
<evidence type="ECO:0000256" key="1">
    <source>
        <dbReference type="ARBA" id="ARBA00022801"/>
    </source>
</evidence>
<evidence type="ECO:0000313" key="5">
    <source>
        <dbReference type="EMBL" id="PBK65826.1"/>
    </source>
</evidence>
<evidence type="ECO:0000313" key="6">
    <source>
        <dbReference type="Proteomes" id="UP000218334"/>
    </source>
</evidence>
<dbReference type="Proteomes" id="UP000218334">
    <property type="component" value="Unassembled WGS sequence"/>
</dbReference>
<keyword evidence="6" id="KW-1185">Reference proteome</keyword>
<keyword evidence="2" id="KW-0326">Glycosidase</keyword>
<dbReference type="InterPro" id="IPR013320">
    <property type="entry name" value="ConA-like_dom_sf"/>
</dbReference>
<evidence type="ECO:0000259" key="4">
    <source>
        <dbReference type="PROSITE" id="PS51762"/>
    </source>
</evidence>
<dbReference type="SUPFAM" id="SSF49899">
    <property type="entry name" value="Concanavalin A-like lectins/glucanases"/>
    <property type="match status" value="1"/>
</dbReference>
<keyword evidence="1 5" id="KW-0378">Hydrolase</keyword>
<organism evidence="5 6">
    <name type="scientific">Armillaria solidipes</name>
    <dbReference type="NCBI Taxonomy" id="1076256"/>
    <lineage>
        <taxon>Eukaryota</taxon>
        <taxon>Fungi</taxon>
        <taxon>Dikarya</taxon>
        <taxon>Basidiomycota</taxon>
        <taxon>Agaricomycotina</taxon>
        <taxon>Agaricomycetes</taxon>
        <taxon>Agaricomycetidae</taxon>
        <taxon>Agaricales</taxon>
        <taxon>Marasmiineae</taxon>
        <taxon>Physalacriaceae</taxon>
        <taxon>Armillaria</taxon>
    </lineage>
</organism>
<feature type="chain" id="PRO_5013843684" evidence="3">
    <location>
        <begin position="24"/>
        <end position="254"/>
    </location>
</feature>
<protein>
    <submittedName>
        <fullName evidence="5">Glycoside hydrolase</fullName>
    </submittedName>
</protein>
<dbReference type="EMBL" id="KZ293443">
    <property type="protein sequence ID" value="PBK65826.1"/>
    <property type="molecule type" value="Genomic_DNA"/>
</dbReference>
<dbReference type="PANTHER" id="PTHR31062">
    <property type="entry name" value="XYLOGLUCAN ENDOTRANSGLUCOSYLASE/HYDROLASE PROTEIN 8-RELATED"/>
    <property type="match status" value="1"/>
</dbReference>
<dbReference type="Pfam" id="PF00722">
    <property type="entry name" value="Glyco_hydro_16"/>
    <property type="match status" value="1"/>
</dbReference>
<accession>A0A2H3BRW0</accession>
<proteinExistence type="predicted"/>
<dbReference type="Gene3D" id="2.60.120.200">
    <property type="match status" value="1"/>
</dbReference>
<dbReference type="AlphaFoldDB" id="A0A2H3BRW0"/>
<dbReference type="InterPro" id="IPR000757">
    <property type="entry name" value="Beta-glucanase-like"/>
</dbReference>
<feature type="domain" description="GH16" evidence="4">
    <location>
        <begin position="13"/>
        <end position="245"/>
    </location>
</feature>
<feature type="signal peptide" evidence="3">
    <location>
        <begin position="1"/>
        <end position="23"/>
    </location>
</feature>
<dbReference type="GO" id="GO:0005975">
    <property type="term" value="P:carbohydrate metabolic process"/>
    <property type="evidence" value="ECO:0007669"/>
    <property type="project" value="InterPro"/>
</dbReference>
<dbReference type="PROSITE" id="PS51762">
    <property type="entry name" value="GH16_2"/>
    <property type="match status" value="1"/>
</dbReference>
<dbReference type="InterPro" id="IPR044791">
    <property type="entry name" value="Beta-glucanase/XTH"/>
</dbReference>
<sequence>MFVLSLYGLLLVLTYGWTPKASGDTSCTPFHTTFPSGSVSNTGSDSLFRALSPPETYEICDDGLAMYLLKPEGPVKRTGNVNDKIGQGATINSTELCVHGKLSFEVTAPTVSGVVTAIILIGSDSLDEIDVELLGGDPTDWSTNVFVFLPGEKEPAYNKYNSVERVDGSIAQKHTYFIDYNSDRIVWGIDEKVVRTLAKEQAGERYPSHCLRIQCGIWDASEHEGTSEWARGPVDWSEQPEKIPAYIHSMTLEC</sequence>
<dbReference type="GO" id="GO:0004553">
    <property type="term" value="F:hydrolase activity, hydrolyzing O-glycosyl compounds"/>
    <property type="evidence" value="ECO:0007669"/>
    <property type="project" value="InterPro"/>
</dbReference>